<name>A0ABQ5EH99_9ASTR</name>
<keyword evidence="2" id="KW-1185">Reference proteome</keyword>
<protein>
    <submittedName>
        <fullName evidence="1">Uncharacterized protein</fullName>
    </submittedName>
</protein>
<evidence type="ECO:0000313" key="2">
    <source>
        <dbReference type="Proteomes" id="UP001151760"/>
    </source>
</evidence>
<reference evidence="1" key="1">
    <citation type="journal article" date="2022" name="Int. J. Mol. Sci.">
        <title>Draft Genome of Tanacetum Coccineum: Genomic Comparison of Closely Related Tanacetum-Family Plants.</title>
        <authorList>
            <person name="Yamashiro T."/>
            <person name="Shiraishi A."/>
            <person name="Nakayama K."/>
            <person name="Satake H."/>
        </authorList>
    </citation>
    <scope>NUCLEOTIDE SEQUENCE</scope>
</reference>
<accession>A0ABQ5EH99</accession>
<organism evidence="1 2">
    <name type="scientific">Tanacetum coccineum</name>
    <dbReference type="NCBI Taxonomy" id="301880"/>
    <lineage>
        <taxon>Eukaryota</taxon>
        <taxon>Viridiplantae</taxon>
        <taxon>Streptophyta</taxon>
        <taxon>Embryophyta</taxon>
        <taxon>Tracheophyta</taxon>
        <taxon>Spermatophyta</taxon>
        <taxon>Magnoliopsida</taxon>
        <taxon>eudicotyledons</taxon>
        <taxon>Gunneridae</taxon>
        <taxon>Pentapetalae</taxon>
        <taxon>asterids</taxon>
        <taxon>campanulids</taxon>
        <taxon>Asterales</taxon>
        <taxon>Asteraceae</taxon>
        <taxon>Asteroideae</taxon>
        <taxon>Anthemideae</taxon>
        <taxon>Anthemidinae</taxon>
        <taxon>Tanacetum</taxon>
    </lineage>
</organism>
<dbReference type="EMBL" id="BQNB010016308">
    <property type="protein sequence ID" value="GJT50283.1"/>
    <property type="molecule type" value="Genomic_DNA"/>
</dbReference>
<evidence type="ECO:0000313" key="1">
    <source>
        <dbReference type="EMBL" id="GJT50283.1"/>
    </source>
</evidence>
<proteinExistence type="predicted"/>
<sequence>MHSTERNISNAVQGKPIKCYNCNGISHDNVVDEDVDEPPVQDLALNVDNVFQVDDCDAFDSDVFDDLPHLHINHVHIDDAYSHSTDPSLL</sequence>
<dbReference type="Proteomes" id="UP001151760">
    <property type="component" value="Unassembled WGS sequence"/>
</dbReference>
<comment type="caution">
    <text evidence="1">The sequence shown here is derived from an EMBL/GenBank/DDBJ whole genome shotgun (WGS) entry which is preliminary data.</text>
</comment>
<reference evidence="1" key="2">
    <citation type="submission" date="2022-01" db="EMBL/GenBank/DDBJ databases">
        <authorList>
            <person name="Yamashiro T."/>
            <person name="Shiraishi A."/>
            <person name="Satake H."/>
            <person name="Nakayama K."/>
        </authorList>
    </citation>
    <scope>NUCLEOTIDE SEQUENCE</scope>
</reference>
<gene>
    <name evidence="1" type="ORF">Tco_0976440</name>
</gene>